<feature type="transmembrane region" description="Helical" evidence="1">
    <location>
        <begin position="251"/>
        <end position="273"/>
    </location>
</feature>
<feature type="transmembrane region" description="Helical" evidence="1">
    <location>
        <begin position="280"/>
        <end position="302"/>
    </location>
</feature>
<evidence type="ECO:0008006" key="4">
    <source>
        <dbReference type="Google" id="ProtNLM"/>
    </source>
</evidence>
<accession>A0ABS5A867</accession>
<feature type="transmembrane region" description="Helical" evidence="1">
    <location>
        <begin position="380"/>
        <end position="396"/>
    </location>
</feature>
<keyword evidence="1" id="KW-0472">Membrane</keyword>
<dbReference type="EMBL" id="JAGIOO010000001">
    <property type="protein sequence ID" value="MBP2472774.1"/>
    <property type="molecule type" value="Genomic_DNA"/>
</dbReference>
<feature type="transmembrane region" description="Helical" evidence="1">
    <location>
        <begin position="209"/>
        <end position="239"/>
    </location>
</feature>
<keyword evidence="1" id="KW-1133">Transmembrane helix</keyword>
<dbReference type="Proteomes" id="UP001519363">
    <property type="component" value="Unassembled WGS sequence"/>
</dbReference>
<name>A0ABS5A867_9PSEU</name>
<protein>
    <recommendedName>
        <fullName evidence="4">Integral membrane protein</fullName>
    </recommendedName>
</protein>
<feature type="transmembrane region" description="Helical" evidence="1">
    <location>
        <begin position="353"/>
        <end position="374"/>
    </location>
</feature>
<comment type="caution">
    <text evidence="2">The sequence shown here is derived from an EMBL/GenBank/DDBJ whole genome shotgun (WGS) entry which is preliminary data.</text>
</comment>
<feature type="transmembrane region" description="Helical" evidence="1">
    <location>
        <begin position="322"/>
        <end position="341"/>
    </location>
</feature>
<evidence type="ECO:0000313" key="3">
    <source>
        <dbReference type="Proteomes" id="UP001519363"/>
    </source>
</evidence>
<sequence length="421" mass="44038">MSTSQNRRDVYAAAGLVLLVGTAAAVGAVLRARDVPIFAGAAPLFGEWLPHLGPGTAPALLLAVAAVLWGPRLADRLPWRGLLATAYLTAVAWTLALATADGWQRGLASRLTTTDEYLHEVPGVTDLGTFLAGFAGRILDFQPDSWTTHVSGHPPGALLVYVLLDRIGLGGGVWAGVVTVLVGALVAVAVPVTVRALGTEELARRAAPFLALFPGAVWFGVSADGLFAGVTATGIALLALGRWWRGVLGGLLLGFGLFLSYGLVLLGPLALVAAWRGRTLLPAAAAVLAVVLGFLAGGFWWLDGYHLVVQRYYQGIATARPYGYWVWANLAALALAVGPATAAGLRRVAGSRVLLPLVGVAVLAVLAADVSGLSKAEVERIWLPFAVWLAAGTALLPHRRRWLAVQVVTALAVNHLVLTNW</sequence>
<evidence type="ECO:0000256" key="1">
    <source>
        <dbReference type="SAM" id="Phobius"/>
    </source>
</evidence>
<keyword evidence="1" id="KW-0812">Transmembrane</keyword>
<organism evidence="2 3">
    <name type="scientific">Crossiella equi</name>
    <dbReference type="NCBI Taxonomy" id="130796"/>
    <lineage>
        <taxon>Bacteria</taxon>
        <taxon>Bacillati</taxon>
        <taxon>Actinomycetota</taxon>
        <taxon>Actinomycetes</taxon>
        <taxon>Pseudonocardiales</taxon>
        <taxon>Pseudonocardiaceae</taxon>
        <taxon>Crossiella</taxon>
    </lineage>
</organism>
<feature type="transmembrane region" description="Helical" evidence="1">
    <location>
        <begin position="48"/>
        <end position="69"/>
    </location>
</feature>
<feature type="transmembrane region" description="Helical" evidence="1">
    <location>
        <begin position="81"/>
        <end position="100"/>
    </location>
</feature>
<proteinExistence type="predicted"/>
<evidence type="ECO:0000313" key="2">
    <source>
        <dbReference type="EMBL" id="MBP2472774.1"/>
    </source>
</evidence>
<keyword evidence="3" id="KW-1185">Reference proteome</keyword>
<feature type="transmembrane region" description="Helical" evidence="1">
    <location>
        <begin position="173"/>
        <end position="197"/>
    </location>
</feature>
<gene>
    <name evidence="2" type="ORF">JOF53_001646</name>
</gene>
<reference evidence="2 3" key="1">
    <citation type="submission" date="2021-03" db="EMBL/GenBank/DDBJ databases">
        <title>Sequencing the genomes of 1000 actinobacteria strains.</title>
        <authorList>
            <person name="Klenk H.-P."/>
        </authorList>
    </citation>
    <scope>NUCLEOTIDE SEQUENCE [LARGE SCALE GENOMIC DNA]</scope>
    <source>
        <strain evidence="2 3">DSM 44580</strain>
    </source>
</reference>